<protein>
    <submittedName>
        <fullName evidence="1">Gluconate 2-dehydrogenase subunit 3 family protein</fullName>
    </submittedName>
</protein>
<evidence type="ECO:0000313" key="1">
    <source>
        <dbReference type="EMBL" id="MDD1780299.1"/>
    </source>
</evidence>
<name>A0ABT5QI49_9GAMM</name>
<dbReference type="PROSITE" id="PS51318">
    <property type="entry name" value="TAT"/>
    <property type="match status" value="1"/>
</dbReference>
<dbReference type="RefSeq" id="WP_274140330.1">
    <property type="nucleotide sequence ID" value="NZ_JAJUBB010000002.1"/>
</dbReference>
<dbReference type="EMBL" id="JAJUBB010000002">
    <property type="protein sequence ID" value="MDD1780299.1"/>
    <property type="molecule type" value="Genomic_DNA"/>
</dbReference>
<keyword evidence="2" id="KW-1185">Reference proteome</keyword>
<gene>
    <name evidence="1" type="ORF">LRP49_03705</name>
</gene>
<dbReference type="InterPro" id="IPR006311">
    <property type="entry name" value="TAT_signal"/>
</dbReference>
<sequence length="191" mass="21698">MKFNFKKKKVHSVIPIGNKELSRRNFLSKGSIAIAGASTFVLGIGGAVVPAPAWASSAIGMHTSSTLLIMSRDIYPHDDLEDKYYTRLLIPIGEQAKKDESLRGLLINGVEELDRLSFEKFNKKYIDLKEEEDRVSILRDYENSAFFQKIKGTMMMGLYNSPDLWPWFGYGGSSWEQGGYINRGYQDIDWI</sequence>
<organism evidence="1 2">
    <name type="scientific">Enterovibrio qingdaonensis</name>
    <dbReference type="NCBI Taxonomy" id="2899818"/>
    <lineage>
        <taxon>Bacteria</taxon>
        <taxon>Pseudomonadati</taxon>
        <taxon>Pseudomonadota</taxon>
        <taxon>Gammaproteobacteria</taxon>
        <taxon>Vibrionales</taxon>
        <taxon>Vibrionaceae</taxon>
        <taxon>Enterovibrio</taxon>
    </lineage>
</organism>
<proteinExistence type="predicted"/>
<reference evidence="1" key="1">
    <citation type="submission" date="2021-12" db="EMBL/GenBank/DDBJ databases">
        <title>Enterovibrio ZSDZ35 sp. nov. and Enterovibrio ZSDZ42 sp. nov., isolated from coastal seawater in Qingdao.</title>
        <authorList>
            <person name="Zhang P."/>
        </authorList>
    </citation>
    <scope>NUCLEOTIDE SEQUENCE</scope>
    <source>
        <strain evidence="1">ZSDZ35</strain>
    </source>
</reference>
<comment type="caution">
    <text evidence="1">The sequence shown here is derived from an EMBL/GenBank/DDBJ whole genome shotgun (WGS) entry which is preliminary data.</text>
</comment>
<accession>A0ABT5QI49</accession>
<dbReference type="Proteomes" id="UP001149821">
    <property type="component" value="Unassembled WGS sequence"/>
</dbReference>
<evidence type="ECO:0000313" key="2">
    <source>
        <dbReference type="Proteomes" id="UP001149821"/>
    </source>
</evidence>